<dbReference type="SMART" id="SM00389">
    <property type="entry name" value="HOX"/>
    <property type="match status" value="1"/>
</dbReference>
<dbReference type="CDD" id="cd00086">
    <property type="entry name" value="homeodomain"/>
    <property type="match status" value="1"/>
</dbReference>
<dbReference type="Proteomes" id="UP001158986">
    <property type="component" value="Unassembled WGS sequence"/>
</dbReference>
<dbReference type="PANTHER" id="PTHR11850">
    <property type="entry name" value="HOMEOBOX PROTEIN TRANSCRIPTION FACTORS"/>
    <property type="match status" value="1"/>
</dbReference>
<dbReference type="InterPro" id="IPR009057">
    <property type="entry name" value="Homeodomain-like_sf"/>
</dbReference>
<dbReference type="PROSITE" id="PS00027">
    <property type="entry name" value="HOMEOBOX_1"/>
    <property type="match status" value="1"/>
</dbReference>
<proteinExistence type="predicted"/>
<evidence type="ECO:0000256" key="2">
    <source>
        <dbReference type="ARBA" id="ARBA00023155"/>
    </source>
</evidence>
<evidence type="ECO:0000256" key="4">
    <source>
        <dbReference type="PROSITE-ProRule" id="PRU00108"/>
    </source>
</evidence>
<sequence>MRSVAFFRHRTNQKAGDEALQLAFFVFITASVLPCPSLVKMTFPHCTNYYLRSREKSWQAEEDLTVSDESIATFTTFCHVTQDEEKPQALCLQTPINDHTLLLLTHKFMAMVSQPAKLLAVLVANCEGRTSKQVYWAKATAYQQSELQGLCTSWYRIMEDINHYELSGIDLMLLKAVLYYWRMWQFVCSACIDAVISIEESATSLPPATNHDPKTWVSLLHKRRAVSISPSLEDKCSDASSQGMILSGSGLSKRSRITKKSNEFLVAWFLAHKDNPYPSPDERVEIAEKTGLAEQQVRNWFANMRKRHWKPNRANAKKPRCLLDYVLRQSEA</sequence>
<accession>A0ABN8CP60</accession>
<evidence type="ECO:0000313" key="6">
    <source>
        <dbReference type="EMBL" id="CAH0514777.1"/>
    </source>
</evidence>
<keyword evidence="2 4" id="KW-0371">Homeobox</keyword>
<gene>
    <name evidence="6" type="ORF">PBS001_LOCUS1515</name>
</gene>
<dbReference type="EMBL" id="CAKLCB010000084">
    <property type="protein sequence ID" value="CAH0514777.1"/>
    <property type="molecule type" value="Genomic_DNA"/>
</dbReference>
<evidence type="ECO:0000313" key="7">
    <source>
        <dbReference type="Proteomes" id="UP001158986"/>
    </source>
</evidence>
<dbReference type="Gene3D" id="1.10.10.60">
    <property type="entry name" value="Homeodomain-like"/>
    <property type="match status" value="1"/>
</dbReference>
<organism evidence="6 7">
    <name type="scientific">Peronospora belbahrii</name>
    <dbReference type="NCBI Taxonomy" id="622444"/>
    <lineage>
        <taxon>Eukaryota</taxon>
        <taxon>Sar</taxon>
        <taxon>Stramenopiles</taxon>
        <taxon>Oomycota</taxon>
        <taxon>Peronosporomycetes</taxon>
        <taxon>Peronosporales</taxon>
        <taxon>Peronosporaceae</taxon>
        <taxon>Peronospora</taxon>
    </lineage>
</organism>
<keyword evidence="7" id="KW-1185">Reference proteome</keyword>
<keyword evidence="1 4" id="KW-0238">DNA-binding</keyword>
<name>A0ABN8CP60_9STRA</name>
<evidence type="ECO:0000256" key="1">
    <source>
        <dbReference type="ARBA" id="ARBA00023125"/>
    </source>
</evidence>
<feature type="DNA-binding region" description="Homeobox" evidence="4">
    <location>
        <begin position="250"/>
        <end position="312"/>
    </location>
</feature>
<dbReference type="InterPro" id="IPR001356">
    <property type="entry name" value="HD"/>
</dbReference>
<protein>
    <recommendedName>
        <fullName evidence="5">Homeobox domain-containing protein</fullName>
    </recommendedName>
</protein>
<reference evidence="6 7" key="1">
    <citation type="submission" date="2021-11" db="EMBL/GenBank/DDBJ databases">
        <authorList>
            <person name="Islam A."/>
            <person name="Islam S."/>
            <person name="Flora M.S."/>
            <person name="Rahman M."/>
            <person name="Ziaur R.M."/>
            <person name="Epstein J.H."/>
            <person name="Hassan M."/>
            <person name="Klassen M."/>
            <person name="Woodard K."/>
            <person name="Webb A."/>
            <person name="Webby R.J."/>
            <person name="El Zowalaty M.E."/>
        </authorList>
    </citation>
    <scope>NUCLEOTIDE SEQUENCE [LARGE SCALE GENOMIC DNA]</scope>
    <source>
        <strain evidence="6">Pbs1</strain>
    </source>
</reference>
<dbReference type="Pfam" id="PF05920">
    <property type="entry name" value="Homeobox_KN"/>
    <property type="match status" value="1"/>
</dbReference>
<evidence type="ECO:0000259" key="5">
    <source>
        <dbReference type="PROSITE" id="PS50071"/>
    </source>
</evidence>
<comment type="subcellular location">
    <subcellularLocation>
        <location evidence="4">Nucleus</location>
    </subcellularLocation>
</comment>
<evidence type="ECO:0000256" key="3">
    <source>
        <dbReference type="ARBA" id="ARBA00023242"/>
    </source>
</evidence>
<dbReference type="InterPro" id="IPR017970">
    <property type="entry name" value="Homeobox_CS"/>
</dbReference>
<keyword evidence="3 4" id="KW-0539">Nucleus</keyword>
<dbReference type="InterPro" id="IPR050224">
    <property type="entry name" value="TALE_homeobox"/>
</dbReference>
<dbReference type="PROSITE" id="PS50071">
    <property type="entry name" value="HOMEOBOX_2"/>
    <property type="match status" value="1"/>
</dbReference>
<dbReference type="InterPro" id="IPR008422">
    <property type="entry name" value="KN_HD"/>
</dbReference>
<feature type="domain" description="Homeobox" evidence="5">
    <location>
        <begin position="248"/>
        <end position="311"/>
    </location>
</feature>
<dbReference type="SUPFAM" id="SSF46689">
    <property type="entry name" value="Homeodomain-like"/>
    <property type="match status" value="1"/>
</dbReference>
<comment type="caution">
    <text evidence="6">The sequence shown here is derived from an EMBL/GenBank/DDBJ whole genome shotgun (WGS) entry which is preliminary data.</text>
</comment>